<dbReference type="RefSeq" id="WP_179268217.1">
    <property type="nucleotide sequence ID" value="NZ_CP058579.1"/>
</dbReference>
<dbReference type="Proteomes" id="UP000509626">
    <property type="component" value="Chromosome"/>
</dbReference>
<gene>
    <name evidence="2" type="ORF">HUG12_07790</name>
</gene>
<dbReference type="InterPro" id="IPR007404">
    <property type="entry name" value="YdjM-like"/>
</dbReference>
<reference evidence="2 3" key="1">
    <citation type="submission" date="2020-06" db="EMBL/GenBank/DDBJ databases">
        <title>NJ-3-1, isolated from saline soil.</title>
        <authorList>
            <person name="Cui H.L."/>
            <person name="Shi X."/>
        </authorList>
    </citation>
    <scope>NUCLEOTIDE SEQUENCE [LARGE SCALE GENOMIC DNA]</scope>
    <source>
        <strain evidence="2 3">NJ-3-1</strain>
    </source>
</reference>
<sequence>MYRTGHLGVAMALFAPVAHWLVTAGYPGLAVLTGAAALALAVVPDLDLSVPGLSHRGVTHSLAFALAAGACCGALAARGLPALGVAVPPAVSAFAFGFLLGFGSILGHLAADVITPMGVPFLWPASRRWSLGVTPSRDPVWNGGLFALGTASLGLSMGLALGAV</sequence>
<feature type="transmembrane region" description="Helical" evidence="1">
    <location>
        <begin position="89"/>
        <end position="111"/>
    </location>
</feature>
<evidence type="ECO:0000256" key="1">
    <source>
        <dbReference type="SAM" id="Phobius"/>
    </source>
</evidence>
<organism evidence="2 3">
    <name type="scientific">Halorarum salinum</name>
    <dbReference type="NCBI Taxonomy" id="2743089"/>
    <lineage>
        <taxon>Archaea</taxon>
        <taxon>Methanobacteriati</taxon>
        <taxon>Methanobacteriota</taxon>
        <taxon>Stenosarchaea group</taxon>
        <taxon>Halobacteria</taxon>
        <taxon>Halobacteriales</taxon>
        <taxon>Haloferacaceae</taxon>
        <taxon>Halorarum</taxon>
    </lineage>
</organism>
<dbReference type="AlphaFoldDB" id="A0A7D5LA10"/>
<feature type="transmembrane region" description="Helical" evidence="1">
    <location>
        <begin position="140"/>
        <end position="163"/>
    </location>
</feature>
<keyword evidence="2" id="KW-0378">Hydrolase</keyword>
<protein>
    <submittedName>
        <fullName evidence="2">Metal-dependent hydrolase</fullName>
    </submittedName>
</protein>
<keyword evidence="1" id="KW-0812">Transmembrane</keyword>
<proteinExistence type="predicted"/>
<accession>A0A7D5LA10</accession>
<dbReference type="KEGG" id="halu:HUG12_07790"/>
<feature type="transmembrane region" description="Helical" evidence="1">
    <location>
        <begin position="57"/>
        <end position="77"/>
    </location>
</feature>
<dbReference type="Pfam" id="PF04307">
    <property type="entry name" value="YdjM"/>
    <property type="match status" value="1"/>
</dbReference>
<evidence type="ECO:0000313" key="3">
    <source>
        <dbReference type="Proteomes" id="UP000509626"/>
    </source>
</evidence>
<keyword evidence="1" id="KW-0472">Membrane</keyword>
<evidence type="ECO:0000313" key="2">
    <source>
        <dbReference type="EMBL" id="QLG61632.1"/>
    </source>
</evidence>
<dbReference type="GO" id="GO:0016787">
    <property type="term" value="F:hydrolase activity"/>
    <property type="evidence" value="ECO:0007669"/>
    <property type="project" value="UniProtKB-KW"/>
</dbReference>
<name>A0A7D5LA10_9EURY</name>
<dbReference type="EMBL" id="CP058579">
    <property type="protein sequence ID" value="QLG61632.1"/>
    <property type="molecule type" value="Genomic_DNA"/>
</dbReference>
<dbReference type="OrthoDB" id="118042at2157"/>
<keyword evidence="3" id="KW-1185">Reference proteome</keyword>
<dbReference type="GeneID" id="56037351"/>
<keyword evidence="1" id="KW-1133">Transmembrane helix</keyword>